<evidence type="ECO:0000313" key="8">
    <source>
        <dbReference type="EMBL" id="SVA18067.1"/>
    </source>
</evidence>
<dbReference type="NCBIfam" id="NF002298">
    <property type="entry name" value="PRK01222.1-4"/>
    <property type="match status" value="1"/>
</dbReference>
<dbReference type="PANTHER" id="PTHR42894">
    <property type="entry name" value="N-(5'-PHOSPHORIBOSYL)ANTHRANILATE ISOMERASE"/>
    <property type="match status" value="1"/>
</dbReference>
<feature type="domain" description="N-(5'phosphoribosyl) anthranilate isomerase (PRAI)" evidence="7">
    <location>
        <begin position="6"/>
        <end position="200"/>
    </location>
</feature>
<keyword evidence="3" id="KW-0028">Amino-acid biosynthesis</keyword>
<keyword evidence="6" id="KW-0413">Isomerase</keyword>
<keyword evidence="5" id="KW-0057">Aromatic amino acid biosynthesis</keyword>
<dbReference type="GO" id="GO:0004640">
    <property type="term" value="F:phosphoribosylanthranilate isomerase activity"/>
    <property type="evidence" value="ECO:0007669"/>
    <property type="project" value="UniProtKB-EC"/>
</dbReference>
<organism evidence="8">
    <name type="scientific">marine metagenome</name>
    <dbReference type="NCBI Taxonomy" id="408172"/>
    <lineage>
        <taxon>unclassified sequences</taxon>
        <taxon>metagenomes</taxon>
        <taxon>ecological metagenomes</taxon>
    </lineage>
</organism>
<accession>A0A381TT29</accession>
<dbReference type="AlphaFoldDB" id="A0A381TT29"/>
<evidence type="ECO:0000256" key="2">
    <source>
        <dbReference type="ARBA" id="ARBA00012572"/>
    </source>
</evidence>
<keyword evidence="4" id="KW-0822">Tryptophan biosynthesis</keyword>
<protein>
    <recommendedName>
        <fullName evidence="2">phosphoribosylanthranilate isomerase</fullName>
        <ecNumber evidence="2">5.3.1.24</ecNumber>
    </recommendedName>
</protein>
<proteinExistence type="inferred from homology"/>
<dbReference type="CDD" id="cd00405">
    <property type="entry name" value="PRAI"/>
    <property type="match status" value="1"/>
</dbReference>
<dbReference type="InterPro" id="IPR001240">
    <property type="entry name" value="PRAI_dom"/>
</dbReference>
<evidence type="ECO:0000256" key="6">
    <source>
        <dbReference type="ARBA" id="ARBA00023235"/>
    </source>
</evidence>
<dbReference type="InterPro" id="IPR011060">
    <property type="entry name" value="RibuloseP-bd_barrel"/>
</dbReference>
<evidence type="ECO:0000259" key="7">
    <source>
        <dbReference type="Pfam" id="PF00697"/>
    </source>
</evidence>
<comment type="pathway">
    <text evidence="1">Amino-acid biosynthesis; L-tryptophan biosynthesis; L-tryptophan from chorismate: step 3/5.</text>
</comment>
<evidence type="ECO:0000256" key="4">
    <source>
        <dbReference type="ARBA" id="ARBA00022822"/>
    </source>
</evidence>
<dbReference type="SUPFAM" id="SSF51366">
    <property type="entry name" value="Ribulose-phoshate binding barrel"/>
    <property type="match status" value="1"/>
</dbReference>
<dbReference type="EC" id="5.3.1.24" evidence="2"/>
<evidence type="ECO:0000256" key="3">
    <source>
        <dbReference type="ARBA" id="ARBA00022605"/>
    </source>
</evidence>
<dbReference type="Gene3D" id="3.20.20.70">
    <property type="entry name" value="Aldolase class I"/>
    <property type="match status" value="1"/>
</dbReference>
<name>A0A381TT29_9ZZZZ</name>
<dbReference type="InterPro" id="IPR044643">
    <property type="entry name" value="TrpF_fam"/>
</dbReference>
<dbReference type="HAMAP" id="MF_00135">
    <property type="entry name" value="PRAI"/>
    <property type="match status" value="1"/>
</dbReference>
<reference evidence="8" key="1">
    <citation type="submission" date="2018-05" db="EMBL/GenBank/DDBJ databases">
        <authorList>
            <person name="Lanie J.A."/>
            <person name="Ng W.-L."/>
            <person name="Kazmierczak K.M."/>
            <person name="Andrzejewski T.M."/>
            <person name="Davidsen T.M."/>
            <person name="Wayne K.J."/>
            <person name="Tettelin H."/>
            <person name="Glass J.I."/>
            <person name="Rusch D."/>
            <person name="Podicherti R."/>
            <person name="Tsui H.-C.T."/>
            <person name="Winkler M.E."/>
        </authorList>
    </citation>
    <scope>NUCLEOTIDE SEQUENCE</scope>
</reference>
<dbReference type="GO" id="GO:0000162">
    <property type="term" value="P:L-tryptophan biosynthetic process"/>
    <property type="evidence" value="ECO:0007669"/>
    <property type="project" value="UniProtKB-UniPathway"/>
</dbReference>
<dbReference type="PANTHER" id="PTHR42894:SF1">
    <property type="entry name" value="N-(5'-PHOSPHORIBOSYL)ANTHRANILATE ISOMERASE"/>
    <property type="match status" value="1"/>
</dbReference>
<dbReference type="Pfam" id="PF00697">
    <property type="entry name" value="PRAI"/>
    <property type="match status" value="1"/>
</dbReference>
<evidence type="ECO:0000256" key="1">
    <source>
        <dbReference type="ARBA" id="ARBA00004664"/>
    </source>
</evidence>
<dbReference type="EMBL" id="UINC01004958">
    <property type="protein sequence ID" value="SVA18067.1"/>
    <property type="molecule type" value="Genomic_DNA"/>
</dbReference>
<evidence type="ECO:0000256" key="5">
    <source>
        <dbReference type="ARBA" id="ARBA00023141"/>
    </source>
</evidence>
<dbReference type="UniPathway" id="UPA00035">
    <property type="reaction ID" value="UER00042"/>
</dbReference>
<dbReference type="InterPro" id="IPR013785">
    <property type="entry name" value="Aldolase_TIM"/>
</dbReference>
<sequence>MSVAVKFCGITTVEDAIQAVDLGCSAIGLNFYEHSRRLVPLKTADEIVRSIDGTVKTVAVFVDPRVEEVVNVVEEVGVDFLQFHGHEPAAFCEQFQVPFVKAASVTEGFDFEEFSGKYYRAQALMLDSFRGLERGGTGRTFDWALWPKYVKQRIILAGGLDATNVAQAIKQTNPWAVDVASGIEKDGGPAKDAQKMEAFMSEVRRVAA</sequence>
<gene>
    <name evidence="8" type="ORF">METZ01_LOCUS70921</name>
</gene>